<dbReference type="InterPro" id="IPR050188">
    <property type="entry name" value="RluA_PseudoU_synthase"/>
</dbReference>
<evidence type="ECO:0000313" key="8">
    <source>
        <dbReference type="Proteomes" id="UP000013777"/>
    </source>
</evidence>
<keyword evidence="3 5" id="KW-0413">Isomerase</keyword>
<dbReference type="AlphaFoldDB" id="R2Q1A8"/>
<evidence type="ECO:0000259" key="6">
    <source>
        <dbReference type="Pfam" id="PF00849"/>
    </source>
</evidence>
<feature type="active site" evidence="4">
    <location>
        <position position="134"/>
    </location>
</feature>
<dbReference type="RefSeq" id="WP_010752748.1">
    <property type="nucleotide sequence ID" value="NZ_ASVU01000001.1"/>
</dbReference>
<dbReference type="InterPro" id="IPR020103">
    <property type="entry name" value="PsdUridine_synth_cat_dom_sf"/>
</dbReference>
<comment type="function">
    <text evidence="5">Responsible for synthesis of pseudouridine from uracil.</text>
</comment>
<evidence type="ECO:0000313" key="7">
    <source>
        <dbReference type="EMBL" id="EOH90347.1"/>
    </source>
</evidence>
<dbReference type="InterPro" id="IPR006225">
    <property type="entry name" value="PsdUridine_synth_RluC/D"/>
</dbReference>
<dbReference type="GO" id="GO:0003723">
    <property type="term" value="F:RNA binding"/>
    <property type="evidence" value="ECO:0007669"/>
    <property type="project" value="InterPro"/>
</dbReference>
<evidence type="ECO:0000256" key="1">
    <source>
        <dbReference type="ARBA" id="ARBA00000073"/>
    </source>
</evidence>
<dbReference type="OrthoDB" id="9773999at2"/>
<reference evidence="7 8" key="1">
    <citation type="submission" date="2013-02" db="EMBL/GenBank/DDBJ databases">
        <title>The Genome Sequence of Enterococcus asini ATCC_700915.</title>
        <authorList>
            <consortium name="The Broad Institute Genome Sequencing Platform"/>
            <consortium name="The Broad Institute Genome Sequencing Center for Infectious Disease"/>
            <person name="Earl A.M."/>
            <person name="Gilmore M.S."/>
            <person name="Lebreton F."/>
            <person name="Walker B."/>
            <person name="Young S.K."/>
            <person name="Zeng Q."/>
            <person name="Gargeya S."/>
            <person name="Fitzgerald M."/>
            <person name="Haas B."/>
            <person name="Abouelleil A."/>
            <person name="Alvarado L."/>
            <person name="Arachchi H.M."/>
            <person name="Berlin A.M."/>
            <person name="Chapman S.B."/>
            <person name="Dewar J."/>
            <person name="Goldberg J."/>
            <person name="Griggs A."/>
            <person name="Gujja S."/>
            <person name="Hansen M."/>
            <person name="Howarth C."/>
            <person name="Imamovic A."/>
            <person name="Larimer J."/>
            <person name="McCowan C."/>
            <person name="Murphy C."/>
            <person name="Neiman D."/>
            <person name="Pearson M."/>
            <person name="Priest M."/>
            <person name="Roberts A."/>
            <person name="Saif S."/>
            <person name="Shea T."/>
            <person name="Sisk P."/>
            <person name="Sykes S."/>
            <person name="Wortman J."/>
            <person name="Nusbaum C."/>
            <person name="Birren B."/>
        </authorList>
    </citation>
    <scope>NUCLEOTIDE SEQUENCE [LARGE SCALE GENOMIC DNA]</scope>
    <source>
        <strain evidence="7 8">ATCC 700915</strain>
    </source>
</reference>
<dbReference type="GO" id="GO:0140098">
    <property type="term" value="F:catalytic activity, acting on RNA"/>
    <property type="evidence" value="ECO:0007669"/>
    <property type="project" value="UniProtKB-ARBA"/>
</dbReference>
<sequence>MEYQITLPKTQAPVTLQELLTEQWLLPKKMRHLIRMQKGVTVNHMPATFQQTVKAGDKLTFTLQETDYPYQTLALGDPRQVAALYEDEQLIVVNKPAGIKTHPNEPEETATMANHLAAYLAPQGQRPYVVHRLDTATSGALLFAKSPLILPLLGRLLEEKQIARRYQAVVTGNLSHNQTITKKIGRSRHDRKKRIIDEARGQYAVTHVEVVSHTAKESRIYCRLETGRTHQIRVHLAAIGHPILGDPLYNPQAKKTPRLMLHADQMRLRHPFTDETLIIEALPGLW</sequence>
<dbReference type="InterPro" id="IPR006224">
    <property type="entry name" value="PsdUridine_synth_RluA-like_CS"/>
</dbReference>
<dbReference type="InterPro" id="IPR006145">
    <property type="entry name" value="PsdUridine_synth_RsuA/RluA"/>
</dbReference>
<protein>
    <recommendedName>
        <fullName evidence="5">Pseudouridine synthase</fullName>
        <ecNumber evidence="5">5.4.99.-</ecNumber>
    </recommendedName>
</protein>
<dbReference type="Gene3D" id="3.30.2350.10">
    <property type="entry name" value="Pseudouridine synthase"/>
    <property type="match status" value="1"/>
</dbReference>
<organism evidence="7 8">
    <name type="scientific">Enterococcus asini ATCC 700915</name>
    <dbReference type="NCBI Taxonomy" id="1158606"/>
    <lineage>
        <taxon>Bacteria</taxon>
        <taxon>Bacillati</taxon>
        <taxon>Bacillota</taxon>
        <taxon>Bacilli</taxon>
        <taxon>Lactobacillales</taxon>
        <taxon>Enterococcaceae</taxon>
        <taxon>Enterococcus</taxon>
    </lineage>
</organism>
<evidence type="ECO:0000256" key="2">
    <source>
        <dbReference type="ARBA" id="ARBA00010876"/>
    </source>
</evidence>
<comment type="catalytic activity">
    <reaction evidence="1 5">
        <text>a uridine in RNA = a pseudouridine in RNA</text>
        <dbReference type="Rhea" id="RHEA:48348"/>
        <dbReference type="Rhea" id="RHEA-COMP:12068"/>
        <dbReference type="Rhea" id="RHEA-COMP:12069"/>
        <dbReference type="ChEBI" id="CHEBI:65314"/>
        <dbReference type="ChEBI" id="CHEBI:65315"/>
    </reaction>
</comment>
<dbReference type="CDD" id="cd02869">
    <property type="entry name" value="PseudoU_synth_RluA_like"/>
    <property type="match status" value="1"/>
</dbReference>
<name>R2Q1A8_9ENTE</name>
<evidence type="ECO:0000256" key="3">
    <source>
        <dbReference type="ARBA" id="ARBA00023235"/>
    </source>
</evidence>
<dbReference type="STRING" id="57732.RU94_GL002206"/>
<dbReference type="PROSITE" id="PS01129">
    <property type="entry name" value="PSI_RLU"/>
    <property type="match status" value="1"/>
</dbReference>
<gene>
    <name evidence="7" type="ORF">UAS_00072</name>
</gene>
<dbReference type="GO" id="GO:0000455">
    <property type="term" value="P:enzyme-directed rRNA pseudouridine synthesis"/>
    <property type="evidence" value="ECO:0007669"/>
    <property type="project" value="TreeGrafter"/>
</dbReference>
<evidence type="ECO:0000256" key="5">
    <source>
        <dbReference type="RuleBase" id="RU362028"/>
    </source>
</evidence>
<dbReference type="PATRIC" id="fig|1158606.3.peg.63"/>
<dbReference type="HOGENOM" id="CLU_016902_8_1_9"/>
<dbReference type="eggNOG" id="COG0564">
    <property type="taxonomic scope" value="Bacteria"/>
</dbReference>
<comment type="caution">
    <text evidence="7">The sequence shown here is derived from an EMBL/GenBank/DDBJ whole genome shotgun (WGS) entry which is preliminary data.</text>
</comment>
<proteinExistence type="inferred from homology"/>
<dbReference type="EC" id="5.4.99.-" evidence="5"/>
<feature type="domain" description="Pseudouridine synthase RsuA/RluA-like" evidence="6">
    <location>
        <begin position="89"/>
        <end position="238"/>
    </location>
</feature>
<dbReference type="SUPFAM" id="SSF55120">
    <property type="entry name" value="Pseudouridine synthase"/>
    <property type="match status" value="1"/>
</dbReference>
<evidence type="ECO:0000256" key="4">
    <source>
        <dbReference type="PIRSR" id="PIRSR606225-1"/>
    </source>
</evidence>
<dbReference type="PANTHER" id="PTHR21600:SF44">
    <property type="entry name" value="RIBOSOMAL LARGE SUBUNIT PSEUDOURIDINE SYNTHASE D"/>
    <property type="match status" value="1"/>
</dbReference>
<dbReference type="EMBL" id="AJAP01000004">
    <property type="protein sequence ID" value="EOH90347.1"/>
    <property type="molecule type" value="Genomic_DNA"/>
</dbReference>
<comment type="similarity">
    <text evidence="2 5">Belongs to the pseudouridine synthase RluA family.</text>
</comment>
<dbReference type="GO" id="GO:0009982">
    <property type="term" value="F:pseudouridine synthase activity"/>
    <property type="evidence" value="ECO:0007669"/>
    <property type="project" value="InterPro"/>
</dbReference>
<dbReference type="NCBIfam" id="TIGR00005">
    <property type="entry name" value="rluA_subfam"/>
    <property type="match status" value="1"/>
</dbReference>
<keyword evidence="8" id="KW-1185">Reference proteome</keyword>
<dbReference type="Pfam" id="PF00849">
    <property type="entry name" value="PseudoU_synth_2"/>
    <property type="match status" value="1"/>
</dbReference>
<dbReference type="GeneID" id="78364250"/>
<accession>R2Q1A8</accession>
<dbReference type="Proteomes" id="UP000013777">
    <property type="component" value="Unassembled WGS sequence"/>
</dbReference>
<dbReference type="PANTHER" id="PTHR21600">
    <property type="entry name" value="MITOCHONDRIAL RNA PSEUDOURIDINE SYNTHASE"/>
    <property type="match status" value="1"/>
</dbReference>